<dbReference type="Proteomes" id="UP000298284">
    <property type="component" value="Unassembled WGS sequence"/>
</dbReference>
<evidence type="ECO:0000256" key="2">
    <source>
        <dbReference type="ARBA" id="ARBA00023125"/>
    </source>
</evidence>
<dbReference type="SUPFAM" id="SSF46689">
    <property type="entry name" value="Homeodomain-like"/>
    <property type="match status" value="1"/>
</dbReference>
<dbReference type="EMBL" id="SRKZ01000003">
    <property type="protein sequence ID" value="TGD80736.1"/>
    <property type="molecule type" value="Genomic_DNA"/>
</dbReference>
<dbReference type="RefSeq" id="WP_135530879.1">
    <property type="nucleotide sequence ID" value="NZ_SRKZ01000003.1"/>
</dbReference>
<dbReference type="AlphaFoldDB" id="A0A4Z0MN10"/>
<sequence length="315" mass="35057">MASSKTSPLAGFYQELTTCTSGELDALVPSGIQKDIGHFNVFDMAAVWQPAQAKPAASYACRSFYKISLLRGRSRIDFPDATIQIEDSALIFSSPKLPYQWAPEPEQKGHFCVFTAEFLLPANSGVVLDELPIFKGDRHPVFTLSAADSARVETIFQRMHEEMASDYAYKYDLLRTYVLELIHLGQKQQPATVLHPAHSGAARLTSLFIELLERQFPLETPQQRLLLRTAKDYADHLAVHVNHLNKVLKETTGRTTTDLIGSRIAQEAKALLRQTDWTMADIADSLGFADVAHFANFFKRQTAVAPGAFRSLATV</sequence>
<comment type="caution">
    <text evidence="5">The sequence shown here is derived from an EMBL/GenBank/DDBJ whole genome shotgun (WGS) entry which is preliminary data.</text>
</comment>
<dbReference type="GO" id="GO:0003700">
    <property type="term" value="F:DNA-binding transcription factor activity"/>
    <property type="evidence" value="ECO:0007669"/>
    <property type="project" value="InterPro"/>
</dbReference>
<dbReference type="OrthoDB" id="629200at2"/>
<dbReference type="InterPro" id="IPR018060">
    <property type="entry name" value="HTH_AraC"/>
</dbReference>
<keyword evidence="2" id="KW-0238">DNA-binding</keyword>
<keyword evidence="1" id="KW-0805">Transcription regulation</keyword>
<dbReference type="PROSITE" id="PS01124">
    <property type="entry name" value="HTH_ARAC_FAMILY_2"/>
    <property type="match status" value="1"/>
</dbReference>
<evidence type="ECO:0000256" key="1">
    <source>
        <dbReference type="ARBA" id="ARBA00023015"/>
    </source>
</evidence>
<dbReference type="PANTHER" id="PTHR43280">
    <property type="entry name" value="ARAC-FAMILY TRANSCRIPTIONAL REGULATOR"/>
    <property type="match status" value="1"/>
</dbReference>
<feature type="domain" description="HTH araC/xylS-type" evidence="4">
    <location>
        <begin position="206"/>
        <end position="312"/>
    </location>
</feature>
<keyword evidence="6" id="KW-1185">Reference proteome</keyword>
<proteinExistence type="predicted"/>
<evidence type="ECO:0000313" key="6">
    <source>
        <dbReference type="Proteomes" id="UP000298284"/>
    </source>
</evidence>
<dbReference type="PANTHER" id="PTHR43280:SF32">
    <property type="entry name" value="TRANSCRIPTIONAL REGULATORY PROTEIN"/>
    <property type="match status" value="1"/>
</dbReference>
<dbReference type="SMART" id="SM00342">
    <property type="entry name" value="HTH_ARAC"/>
    <property type="match status" value="1"/>
</dbReference>
<dbReference type="InterPro" id="IPR009057">
    <property type="entry name" value="Homeodomain-like_sf"/>
</dbReference>
<dbReference type="Gene3D" id="1.10.10.60">
    <property type="entry name" value="Homeodomain-like"/>
    <property type="match status" value="1"/>
</dbReference>
<protein>
    <submittedName>
        <fullName evidence="5">AraC family transcriptional regulator</fullName>
    </submittedName>
</protein>
<evidence type="ECO:0000313" key="5">
    <source>
        <dbReference type="EMBL" id="TGD80736.1"/>
    </source>
</evidence>
<evidence type="ECO:0000259" key="4">
    <source>
        <dbReference type="PROSITE" id="PS01124"/>
    </source>
</evidence>
<accession>A0A4Z0MN10</accession>
<reference evidence="5 6" key="1">
    <citation type="submission" date="2019-04" db="EMBL/GenBank/DDBJ databases">
        <authorList>
            <person name="Feng G."/>
            <person name="Zhang J."/>
            <person name="Zhu H."/>
        </authorList>
    </citation>
    <scope>NUCLEOTIDE SEQUENCE [LARGE SCALE GENOMIC DNA]</scope>
    <source>
        <strain evidence="5 6">JCM 19491</strain>
    </source>
</reference>
<organism evidence="5 6">
    <name type="scientific">Hymenobacter wooponensis</name>
    <dbReference type="NCBI Taxonomy" id="1525360"/>
    <lineage>
        <taxon>Bacteria</taxon>
        <taxon>Pseudomonadati</taxon>
        <taxon>Bacteroidota</taxon>
        <taxon>Cytophagia</taxon>
        <taxon>Cytophagales</taxon>
        <taxon>Hymenobacteraceae</taxon>
        <taxon>Hymenobacter</taxon>
    </lineage>
</organism>
<evidence type="ECO:0000256" key="3">
    <source>
        <dbReference type="ARBA" id="ARBA00023163"/>
    </source>
</evidence>
<keyword evidence="3" id="KW-0804">Transcription</keyword>
<name>A0A4Z0MN10_9BACT</name>
<gene>
    <name evidence="5" type="ORF">EU557_13055</name>
</gene>
<dbReference type="GO" id="GO:0043565">
    <property type="term" value="F:sequence-specific DNA binding"/>
    <property type="evidence" value="ECO:0007669"/>
    <property type="project" value="InterPro"/>
</dbReference>
<dbReference type="Pfam" id="PF12833">
    <property type="entry name" value="HTH_18"/>
    <property type="match status" value="1"/>
</dbReference>